<feature type="compositionally biased region" description="Basic residues" evidence="1">
    <location>
        <begin position="100"/>
        <end position="110"/>
    </location>
</feature>
<proteinExistence type="predicted"/>
<accession>A0A5A7P7I3</accession>
<dbReference type="EMBL" id="BKCP01003002">
    <property type="protein sequence ID" value="GER28730.1"/>
    <property type="molecule type" value="Genomic_DNA"/>
</dbReference>
<reference evidence="3" key="1">
    <citation type="journal article" date="2019" name="Curr. Biol.">
        <title>Genome Sequence of Striga asiatica Provides Insight into the Evolution of Plant Parasitism.</title>
        <authorList>
            <person name="Yoshida S."/>
            <person name="Kim S."/>
            <person name="Wafula E.K."/>
            <person name="Tanskanen J."/>
            <person name="Kim Y.M."/>
            <person name="Honaas L."/>
            <person name="Yang Z."/>
            <person name="Spallek T."/>
            <person name="Conn C.E."/>
            <person name="Ichihashi Y."/>
            <person name="Cheong K."/>
            <person name="Cui S."/>
            <person name="Der J.P."/>
            <person name="Gundlach H."/>
            <person name="Jiao Y."/>
            <person name="Hori C."/>
            <person name="Ishida J.K."/>
            <person name="Kasahara H."/>
            <person name="Kiba T."/>
            <person name="Kim M.S."/>
            <person name="Koo N."/>
            <person name="Laohavisit A."/>
            <person name="Lee Y.H."/>
            <person name="Lumba S."/>
            <person name="McCourt P."/>
            <person name="Mortimer J.C."/>
            <person name="Mutuku J.M."/>
            <person name="Nomura T."/>
            <person name="Sasaki-Sekimoto Y."/>
            <person name="Seto Y."/>
            <person name="Wang Y."/>
            <person name="Wakatake T."/>
            <person name="Sakakibara H."/>
            <person name="Demura T."/>
            <person name="Yamaguchi S."/>
            <person name="Yoneyama K."/>
            <person name="Manabe R.I."/>
            <person name="Nelson D.C."/>
            <person name="Schulman A.H."/>
            <person name="Timko M.P."/>
            <person name="dePamphilis C.W."/>
            <person name="Choi D."/>
            <person name="Shirasu K."/>
        </authorList>
    </citation>
    <scope>NUCLEOTIDE SEQUENCE [LARGE SCALE GENOMIC DNA]</scope>
    <source>
        <strain evidence="3">cv. UVA1</strain>
    </source>
</reference>
<dbReference type="Proteomes" id="UP000325081">
    <property type="component" value="Unassembled WGS sequence"/>
</dbReference>
<protein>
    <submittedName>
        <fullName evidence="2">GMP synthase [glutamine-hydrolyzing]</fullName>
    </submittedName>
</protein>
<comment type="caution">
    <text evidence="2">The sequence shown here is derived from an EMBL/GenBank/DDBJ whole genome shotgun (WGS) entry which is preliminary data.</text>
</comment>
<evidence type="ECO:0000313" key="2">
    <source>
        <dbReference type="EMBL" id="GER28730.1"/>
    </source>
</evidence>
<feature type="region of interest" description="Disordered" evidence="1">
    <location>
        <begin position="86"/>
        <end position="110"/>
    </location>
</feature>
<evidence type="ECO:0000256" key="1">
    <source>
        <dbReference type="SAM" id="MobiDB-lite"/>
    </source>
</evidence>
<dbReference type="AlphaFoldDB" id="A0A5A7P7I3"/>
<evidence type="ECO:0000313" key="3">
    <source>
        <dbReference type="Proteomes" id="UP000325081"/>
    </source>
</evidence>
<sequence length="110" mass="12857">MGPDKRFPVSTRFVRRFTPRMVMGPDKELKLRSRNWRVGGSGGIWPMKRFRERLKVERLVKSEREGIRAVNRFPLRDKALSLVGRVGGRGPERALSSKTRVVKRERRKKA</sequence>
<keyword evidence="3" id="KW-1185">Reference proteome</keyword>
<organism evidence="2 3">
    <name type="scientific">Striga asiatica</name>
    <name type="common">Asiatic witchweed</name>
    <name type="synonym">Buchnera asiatica</name>
    <dbReference type="NCBI Taxonomy" id="4170"/>
    <lineage>
        <taxon>Eukaryota</taxon>
        <taxon>Viridiplantae</taxon>
        <taxon>Streptophyta</taxon>
        <taxon>Embryophyta</taxon>
        <taxon>Tracheophyta</taxon>
        <taxon>Spermatophyta</taxon>
        <taxon>Magnoliopsida</taxon>
        <taxon>eudicotyledons</taxon>
        <taxon>Gunneridae</taxon>
        <taxon>Pentapetalae</taxon>
        <taxon>asterids</taxon>
        <taxon>lamiids</taxon>
        <taxon>Lamiales</taxon>
        <taxon>Orobanchaceae</taxon>
        <taxon>Buchnereae</taxon>
        <taxon>Striga</taxon>
    </lineage>
</organism>
<gene>
    <name evidence="2" type="ORF">STAS_04535</name>
</gene>
<name>A0A5A7P7I3_STRAF</name>